<dbReference type="Proteomes" id="UP000823614">
    <property type="component" value="Unassembled WGS sequence"/>
</dbReference>
<organism evidence="3 4">
    <name type="scientific">Candidatus Gallilactobacillus intestinavium</name>
    <dbReference type="NCBI Taxonomy" id="2840838"/>
    <lineage>
        <taxon>Bacteria</taxon>
        <taxon>Bacillati</taxon>
        <taxon>Bacillota</taxon>
        <taxon>Bacilli</taxon>
        <taxon>Lactobacillales</taxon>
        <taxon>Lactobacillaceae</taxon>
        <taxon>Lactobacillaceae incertae sedis</taxon>
        <taxon>Candidatus Gallilactobacillus</taxon>
    </lineage>
</organism>
<dbReference type="GO" id="GO:0003676">
    <property type="term" value="F:nucleic acid binding"/>
    <property type="evidence" value="ECO:0007669"/>
    <property type="project" value="InterPro"/>
</dbReference>
<sequence length="265" mass="29902">MKQRKFHRFFAFITILLATISLSACSTGVKQPGNGAPHKSEATAAQEQLDYLSQLNYRSGSNPIVQVNHGKSKLSMKDWTGNYVVYSKLDAYNRTSTANLACLEQRNLANDSLRVRQTVRPTGWHQKFNKDHQPILNRGHLIAYSLSKGINSKGNYDPNDISGDQNNPRNLFTQTAFSNQKLQTIYENKVRKALEQGAKVVYQVQPVFQGRDMMAKGVWMQAIGSNGLNFNVFIYNVQPGYRFNYADGTSIMDPMMKVPVPKEID</sequence>
<accession>A0A9D9E719</accession>
<dbReference type="Pfam" id="PF13930">
    <property type="entry name" value="Endonuclea_NS_2"/>
    <property type="match status" value="1"/>
</dbReference>
<evidence type="ECO:0000313" key="4">
    <source>
        <dbReference type="Proteomes" id="UP000823614"/>
    </source>
</evidence>
<dbReference type="GO" id="GO:0046872">
    <property type="term" value="F:metal ion binding"/>
    <property type="evidence" value="ECO:0007669"/>
    <property type="project" value="InterPro"/>
</dbReference>
<dbReference type="PROSITE" id="PS51257">
    <property type="entry name" value="PROKAR_LIPOPROTEIN"/>
    <property type="match status" value="1"/>
</dbReference>
<name>A0A9D9E719_9LACO</name>
<evidence type="ECO:0000313" key="3">
    <source>
        <dbReference type="EMBL" id="MBO8441535.1"/>
    </source>
</evidence>
<dbReference type="GO" id="GO:0016787">
    <property type="term" value="F:hydrolase activity"/>
    <property type="evidence" value="ECO:0007669"/>
    <property type="project" value="InterPro"/>
</dbReference>
<feature type="signal peptide" evidence="1">
    <location>
        <begin position="1"/>
        <end position="26"/>
    </location>
</feature>
<evidence type="ECO:0000256" key="1">
    <source>
        <dbReference type="SAM" id="SignalP"/>
    </source>
</evidence>
<dbReference type="InterPro" id="IPR044929">
    <property type="entry name" value="DNA/RNA_non-sp_Endonuclease_sf"/>
</dbReference>
<dbReference type="EMBL" id="JADIMP010000059">
    <property type="protein sequence ID" value="MBO8441535.1"/>
    <property type="molecule type" value="Genomic_DNA"/>
</dbReference>
<keyword evidence="3" id="KW-0540">Nuclease</keyword>
<keyword evidence="3" id="KW-0255">Endonuclease</keyword>
<comment type="caution">
    <text evidence="3">The sequence shown here is derived from an EMBL/GenBank/DDBJ whole genome shotgun (WGS) entry which is preliminary data.</text>
</comment>
<protein>
    <submittedName>
        <fullName evidence="3">DNA/RNA non-specific endonuclease</fullName>
    </submittedName>
</protein>
<dbReference type="InterPro" id="IPR001604">
    <property type="entry name" value="Endo_G_ENPP1-like_dom"/>
</dbReference>
<feature type="chain" id="PRO_5038745702" evidence="1">
    <location>
        <begin position="27"/>
        <end position="265"/>
    </location>
</feature>
<evidence type="ECO:0000259" key="2">
    <source>
        <dbReference type="SMART" id="SM00892"/>
    </source>
</evidence>
<gene>
    <name evidence="3" type="ORF">IAA89_03705</name>
</gene>
<proteinExistence type="predicted"/>
<dbReference type="GO" id="GO:0004519">
    <property type="term" value="F:endonuclease activity"/>
    <property type="evidence" value="ECO:0007669"/>
    <property type="project" value="UniProtKB-KW"/>
</dbReference>
<reference evidence="3" key="1">
    <citation type="submission" date="2020-10" db="EMBL/GenBank/DDBJ databases">
        <authorList>
            <person name="Gilroy R."/>
        </authorList>
    </citation>
    <scope>NUCLEOTIDE SEQUENCE</scope>
    <source>
        <strain evidence="3">C6-149</strain>
    </source>
</reference>
<dbReference type="InterPro" id="IPR044927">
    <property type="entry name" value="Endonuclea_NS_2"/>
</dbReference>
<dbReference type="AlphaFoldDB" id="A0A9D9E719"/>
<keyword evidence="3" id="KW-0378">Hydrolase</keyword>
<feature type="domain" description="DNA/RNA non-specific endonuclease/pyrophosphatase/phosphodiesterase" evidence="2">
    <location>
        <begin position="78"/>
        <end position="252"/>
    </location>
</feature>
<dbReference type="Gene3D" id="3.40.570.10">
    <property type="entry name" value="Extracellular Endonuclease, subunit A"/>
    <property type="match status" value="1"/>
</dbReference>
<keyword evidence="1" id="KW-0732">Signal</keyword>
<reference evidence="3" key="2">
    <citation type="journal article" date="2021" name="PeerJ">
        <title>Extensive microbial diversity within the chicken gut microbiome revealed by metagenomics and culture.</title>
        <authorList>
            <person name="Gilroy R."/>
            <person name="Ravi A."/>
            <person name="Getino M."/>
            <person name="Pursley I."/>
            <person name="Horton D.L."/>
            <person name="Alikhan N.F."/>
            <person name="Baker D."/>
            <person name="Gharbi K."/>
            <person name="Hall N."/>
            <person name="Watson M."/>
            <person name="Adriaenssens E.M."/>
            <person name="Foster-Nyarko E."/>
            <person name="Jarju S."/>
            <person name="Secka A."/>
            <person name="Antonio M."/>
            <person name="Oren A."/>
            <person name="Chaudhuri R.R."/>
            <person name="La Ragione R."/>
            <person name="Hildebrand F."/>
            <person name="Pallen M.J."/>
        </authorList>
    </citation>
    <scope>NUCLEOTIDE SEQUENCE</scope>
    <source>
        <strain evidence="3">C6-149</strain>
    </source>
</reference>
<dbReference type="SMART" id="SM00892">
    <property type="entry name" value="Endonuclease_NS"/>
    <property type="match status" value="1"/>
</dbReference>